<dbReference type="PANTHER" id="PTHR36766:SF40">
    <property type="entry name" value="DISEASE RESISTANCE PROTEIN RGA3"/>
    <property type="match status" value="1"/>
</dbReference>
<dbReference type="Gene3D" id="3.80.10.10">
    <property type="entry name" value="Ribonuclease Inhibitor"/>
    <property type="match status" value="1"/>
</dbReference>
<protein>
    <recommendedName>
        <fullName evidence="10">Disease resistance protein</fullName>
    </recommendedName>
</protein>
<evidence type="ECO:0000259" key="5">
    <source>
        <dbReference type="Pfam" id="PF00931"/>
    </source>
</evidence>
<reference evidence="9" key="1">
    <citation type="submission" date="2013-09" db="EMBL/GenBank/DDBJ databases">
        <title>Corchorus olitorius genome sequencing.</title>
        <authorList>
            <person name="Alam M."/>
            <person name="Haque M.S."/>
            <person name="Islam M.S."/>
            <person name="Emdad E.M."/>
            <person name="Islam M.M."/>
            <person name="Ahmed B."/>
            <person name="Halim A."/>
            <person name="Hossen Q.M.M."/>
            <person name="Hossain M.Z."/>
            <person name="Ahmed R."/>
            <person name="Khan M.M."/>
            <person name="Islam R."/>
            <person name="Rashid M.M."/>
            <person name="Khan S.A."/>
            <person name="Rahman M.S."/>
            <person name="Alam M."/>
            <person name="Yahiya A.S."/>
            <person name="Khan M.S."/>
            <person name="Azam M.S."/>
            <person name="Haque T."/>
            <person name="Lashkar M.Z.H."/>
            <person name="Akhand A.I."/>
            <person name="Morshed G."/>
            <person name="Roy S."/>
            <person name="Uddin K.S."/>
            <person name="Rabeya T."/>
            <person name="Hossain A.S."/>
            <person name="Chowdhury A."/>
            <person name="Snigdha A.R."/>
            <person name="Mortoza M.S."/>
            <person name="Matin S.A."/>
            <person name="Hoque S.M.E."/>
            <person name="Islam M.K."/>
            <person name="Roy D.K."/>
            <person name="Haider R."/>
            <person name="Moosa M.M."/>
            <person name="Elias S.M."/>
            <person name="Hasan A.M."/>
            <person name="Jahan S."/>
            <person name="Shafiuddin M."/>
            <person name="Mahmood N."/>
            <person name="Shommy N.S."/>
        </authorList>
    </citation>
    <scope>NUCLEOTIDE SEQUENCE [LARGE SCALE GENOMIC DNA]</scope>
    <source>
        <strain evidence="9">cv. O-4</strain>
    </source>
</reference>
<evidence type="ECO:0000256" key="1">
    <source>
        <dbReference type="ARBA" id="ARBA00022737"/>
    </source>
</evidence>
<evidence type="ECO:0000256" key="2">
    <source>
        <dbReference type="ARBA" id="ARBA00022741"/>
    </source>
</evidence>
<feature type="domain" description="Disease resistance R13L4/SHOC-2-like LRR" evidence="7">
    <location>
        <begin position="354"/>
        <end position="494"/>
    </location>
</feature>
<dbReference type="STRING" id="93759.A0A1R3HFR9"/>
<evidence type="ECO:0000256" key="3">
    <source>
        <dbReference type="ARBA" id="ARBA00022821"/>
    </source>
</evidence>
<keyword evidence="4" id="KW-0067">ATP-binding</keyword>
<dbReference type="AlphaFoldDB" id="A0A1R3HFR9"/>
<dbReference type="SUPFAM" id="SSF52540">
    <property type="entry name" value="P-loop containing nucleoside triphosphate hydrolases"/>
    <property type="match status" value="1"/>
</dbReference>
<dbReference type="GO" id="GO:0051707">
    <property type="term" value="P:response to other organism"/>
    <property type="evidence" value="ECO:0007669"/>
    <property type="project" value="UniProtKB-ARBA"/>
</dbReference>
<dbReference type="Pfam" id="PF18052">
    <property type="entry name" value="Rx_N"/>
    <property type="match status" value="1"/>
</dbReference>
<dbReference type="InterPro" id="IPR032675">
    <property type="entry name" value="LRR_dom_sf"/>
</dbReference>
<dbReference type="InterPro" id="IPR002182">
    <property type="entry name" value="NB-ARC"/>
</dbReference>
<dbReference type="Pfam" id="PF00931">
    <property type="entry name" value="NB-ARC"/>
    <property type="match status" value="1"/>
</dbReference>
<feature type="domain" description="Disease resistance N-terminal" evidence="6">
    <location>
        <begin position="6"/>
        <end position="85"/>
    </location>
</feature>
<evidence type="ECO:0000259" key="7">
    <source>
        <dbReference type="Pfam" id="PF23598"/>
    </source>
</evidence>
<dbReference type="InterPro" id="IPR042197">
    <property type="entry name" value="Apaf_helical"/>
</dbReference>
<comment type="caution">
    <text evidence="8">The sequence shown here is derived from an EMBL/GenBank/DDBJ whole genome shotgun (WGS) entry which is preliminary data.</text>
</comment>
<dbReference type="Proteomes" id="UP000187203">
    <property type="component" value="Unassembled WGS sequence"/>
</dbReference>
<dbReference type="PANTHER" id="PTHR36766">
    <property type="entry name" value="PLANT BROAD-SPECTRUM MILDEW RESISTANCE PROTEIN RPW8"/>
    <property type="match status" value="1"/>
</dbReference>
<evidence type="ECO:0000313" key="9">
    <source>
        <dbReference type="Proteomes" id="UP000187203"/>
    </source>
</evidence>
<accession>A0A1R3HFR9</accession>
<keyword evidence="2" id="KW-0547">Nucleotide-binding</keyword>
<keyword evidence="3" id="KW-0611">Plant defense</keyword>
<evidence type="ECO:0000259" key="6">
    <source>
        <dbReference type="Pfam" id="PF18052"/>
    </source>
</evidence>
<dbReference type="EMBL" id="AWUE01020279">
    <property type="protein sequence ID" value="OMO69135.1"/>
    <property type="molecule type" value="Genomic_DNA"/>
</dbReference>
<dbReference type="SUPFAM" id="SSF52058">
    <property type="entry name" value="L domain-like"/>
    <property type="match status" value="1"/>
</dbReference>
<keyword evidence="1" id="KW-0677">Repeat</keyword>
<sequence length="590" mass="67806">MAKALVSAVIELLATITDEKTRQLLKLVTGVDEEVENLESNFKAIRCVVEDAEEKQFTNKSVGHWLESLKQVSYDMEDVLDEWKTTYHEFETDLTNEGEEGIYVHIKKKVRLLFSRFPFSHQVVRLHSLAVKVKEINEKLDHIAKEKERYQLATRTEMKQPRRLESTSFVDVSKLHGRDAAKNRIVSMLFGGDHDEDWEPLRATFQQGMPGTRILVTTRKEPVATALGSSRSQMFHLNQLSDEVCWSILSQMAFVGEDDDELAKNLEDIGREIAKKCKGLPLAAKTLGGLLREKKTRNEWQSILNMAVDDRSEKWRLDSPSSSSSTRRAHHLRLRMKEDYEILSADSIIGIEKLRSLVTIGGCELSGEALQKLFKRAKYLRLLDFALLRYFRDSVEVKEIPNEIGKLIHLRYLNLSDSKNLSELPEEICELKNLQYLSLYDCCGLEKLPDGIEKLINLRYLHTWGCWGLKYYPKGIGRLTSLRELDRVIARVGDDSPFTFRVKRNVINHSDEFSIGDLENLDLLHGQLYIWPEGGSVNEEEAKRAKLHKKRHLAKLKLPLLDMYKIDQLIEALNLPPSLGILYDADTTVR</sequence>
<name>A0A1R3HFR9_9ROSI</name>
<dbReference type="Pfam" id="PF23598">
    <property type="entry name" value="LRR_14"/>
    <property type="match status" value="1"/>
</dbReference>
<dbReference type="GO" id="GO:0043531">
    <property type="term" value="F:ADP binding"/>
    <property type="evidence" value="ECO:0007669"/>
    <property type="project" value="InterPro"/>
</dbReference>
<evidence type="ECO:0000313" key="8">
    <source>
        <dbReference type="EMBL" id="OMO69135.1"/>
    </source>
</evidence>
<evidence type="ECO:0000256" key="4">
    <source>
        <dbReference type="ARBA" id="ARBA00022840"/>
    </source>
</evidence>
<organism evidence="8 9">
    <name type="scientific">Corchorus olitorius</name>
    <dbReference type="NCBI Taxonomy" id="93759"/>
    <lineage>
        <taxon>Eukaryota</taxon>
        <taxon>Viridiplantae</taxon>
        <taxon>Streptophyta</taxon>
        <taxon>Embryophyta</taxon>
        <taxon>Tracheophyta</taxon>
        <taxon>Spermatophyta</taxon>
        <taxon>Magnoliopsida</taxon>
        <taxon>eudicotyledons</taxon>
        <taxon>Gunneridae</taxon>
        <taxon>Pentapetalae</taxon>
        <taxon>rosids</taxon>
        <taxon>malvids</taxon>
        <taxon>Malvales</taxon>
        <taxon>Malvaceae</taxon>
        <taxon>Grewioideae</taxon>
        <taxon>Apeibeae</taxon>
        <taxon>Corchorus</taxon>
    </lineage>
</organism>
<proteinExistence type="predicted"/>
<dbReference type="InterPro" id="IPR041118">
    <property type="entry name" value="Rx_N"/>
</dbReference>
<dbReference type="InterPro" id="IPR055414">
    <property type="entry name" value="LRR_R13L4/SHOC2-like"/>
</dbReference>
<dbReference type="GO" id="GO:0005524">
    <property type="term" value="F:ATP binding"/>
    <property type="evidence" value="ECO:0007669"/>
    <property type="project" value="UniProtKB-KW"/>
</dbReference>
<dbReference type="GO" id="GO:0006952">
    <property type="term" value="P:defense response"/>
    <property type="evidence" value="ECO:0007669"/>
    <property type="project" value="UniProtKB-KW"/>
</dbReference>
<dbReference type="OrthoDB" id="5279713at2759"/>
<feature type="domain" description="NB-ARC" evidence="5">
    <location>
        <begin position="195"/>
        <end position="257"/>
    </location>
</feature>
<gene>
    <name evidence="8" type="ORF">COLO4_29253</name>
</gene>
<dbReference type="Gene3D" id="1.10.8.430">
    <property type="entry name" value="Helical domain of apoptotic protease-activating factors"/>
    <property type="match status" value="1"/>
</dbReference>
<keyword evidence="9" id="KW-1185">Reference proteome</keyword>
<evidence type="ECO:0008006" key="10">
    <source>
        <dbReference type="Google" id="ProtNLM"/>
    </source>
</evidence>
<dbReference type="Gene3D" id="1.20.5.4130">
    <property type="match status" value="1"/>
</dbReference>
<dbReference type="InterPro" id="IPR027417">
    <property type="entry name" value="P-loop_NTPase"/>
</dbReference>